<sequence length="127" mass="13940">MSSRSPSPPKITLQQDEMSESADHLLDELSKKLVDEAIPSAQHHLEQEEKETKSHQKTPPSSLNDSFADDVLDKETKLINTDDSSKPGSRKLEISILGNSNPDSGHSDNWTHTRSSNSGLQVVPVPT</sequence>
<accession>A0A6A5GH36</accession>
<name>A0A6A5GH36_CAERE</name>
<evidence type="ECO:0000313" key="3">
    <source>
        <dbReference type="Proteomes" id="UP000483820"/>
    </source>
</evidence>
<protein>
    <submittedName>
        <fullName evidence="2">Uncharacterized protein</fullName>
    </submittedName>
</protein>
<feature type="compositionally biased region" description="Basic and acidic residues" evidence="1">
    <location>
        <begin position="43"/>
        <end position="54"/>
    </location>
</feature>
<proteinExistence type="predicted"/>
<feature type="region of interest" description="Disordered" evidence="1">
    <location>
        <begin position="1"/>
        <end position="24"/>
    </location>
</feature>
<dbReference type="CTD" id="9818166"/>
<dbReference type="EMBL" id="WUAV01000005">
    <property type="protein sequence ID" value="KAF1753885.1"/>
    <property type="molecule type" value="Genomic_DNA"/>
</dbReference>
<evidence type="ECO:0000313" key="2">
    <source>
        <dbReference type="EMBL" id="KAF1753885.1"/>
    </source>
</evidence>
<reference evidence="2 3" key="1">
    <citation type="submission" date="2019-12" db="EMBL/GenBank/DDBJ databases">
        <title>Chromosome-level assembly of the Caenorhabditis remanei genome.</title>
        <authorList>
            <person name="Teterina A.A."/>
            <person name="Willis J.H."/>
            <person name="Phillips P.C."/>
        </authorList>
    </citation>
    <scope>NUCLEOTIDE SEQUENCE [LARGE SCALE GENOMIC DNA]</scope>
    <source>
        <strain evidence="2 3">PX506</strain>
        <tissue evidence="2">Whole organism</tissue>
    </source>
</reference>
<dbReference type="AlphaFoldDB" id="A0A6A5GH36"/>
<dbReference type="RefSeq" id="XP_003116539.2">
    <property type="nucleotide sequence ID" value="XM_003116491.2"/>
</dbReference>
<comment type="caution">
    <text evidence="2">The sequence shown here is derived from an EMBL/GenBank/DDBJ whole genome shotgun (WGS) entry which is preliminary data.</text>
</comment>
<organism evidence="2 3">
    <name type="scientific">Caenorhabditis remanei</name>
    <name type="common">Caenorhabditis vulgaris</name>
    <dbReference type="NCBI Taxonomy" id="31234"/>
    <lineage>
        <taxon>Eukaryota</taxon>
        <taxon>Metazoa</taxon>
        <taxon>Ecdysozoa</taxon>
        <taxon>Nematoda</taxon>
        <taxon>Chromadorea</taxon>
        <taxon>Rhabditida</taxon>
        <taxon>Rhabditina</taxon>
        <taxon>Rhabditomorpha</taxon>
        <taxon>Rhabditoidea</taxon>
        <taxon>Rhabditidae</taxon>
        <taxon>Peloderinae</taxon>
        <taxon>Caenorhabditis</taxon>
    </lineage>
</organism>
<dbReference type="GeneID" id="9818166"/>
<dbReference type="KEGG" id="crq:GCK72_020442"/>
<gene>
    <name evidence="2" type="ORF">GCK72_020442</name>
</gene>
<dbReference type="Proteomes" id="UP000483820">
    <property type="component" value="Chromosome V"/>
</dbReference>
<evidence type="ECO:0000256" key="1">
    <source>
        <dbReference type="SAM" id="MobiDB-lite"/>
    </source>
</evidence>
<feature type="region of interest" description="Disordered" evidence="1">
    <location>
        <begin position="36"/>
        <end position="127"/>
    </location>
</feature>